<dbReference type="RefSeq" id="WP_381523918.1">
    <property type="nucleotide sequence ID" value="NZ_JBHULN010000008.1"/>
</dbReference>
<dbReference type="EMBL" id="JBHULN010000008">
    <property type="protein sequence ID" value="MFD2571954.1"/>
    <property type="molecule type" value="Genomic_DNA"/>
</dbReference>
<evidence type="ECO:0000313" key="5">
    <source>
        <dbReference type="Proteomes" id="UP001597469"/>
    </source>
</evidence>
<comment type="similarity">
    <text evidence="1">Belongs to the short-chain dehydrogenases/reductases (SDR) family.</text>
</comment>
<feature type="region of interest" description="Disordered" evidence="3">
    <location>
        <begin position="161"/>
        <end position="182"/>
    </location>
</feature>
<evidence type="ECO:0000256" key="2">
    <source>
        <dbReference type="ARBA" id="ARBA00023002"/>
    </source>
</evidence>
<dbReference type="InterPro" id="IPR002347">
    <property type="entry name" value="SDR_fam"/>
</dbReference>
<proteinExistence type="inferred from homology"/>
<dbReference type="Pfam" id="PF00106">
    <property type="entry name" value="adh_short"/>
    <property type="match status" value="1"/>
</dbReference>
<evidence type="ECO:0000256" key="1">
    <source>
        <dbReference type="ARBA" id="ARBA00006484"/>
    </source>
</evidence>
<keyword evidence="5" id="KW-1185">Reference proteome</keyword>
<dbReference type="Proteomes" id="UP001597469">
    <property type="component" value="Unassembled WGS sequence"/>
</dbReference>
<name>A0ABW5M5L8_9BACT</name>
<evidence type="ECO:0000313" key="4">
    <source>
        <dbReference type="EMBL" id="MFD2571954.1"/>
    </source>
</evidence>
<dbReference type="InterPro" id="IPR020904">
    <property type="entry name" value="Sc_DH/Rdtase_CS"/>
</dbReference>
<feature type="compositionally biased region" description="Low complexity" evidence="3">
    <location>
        <begin position="21"/>
        <end position="58"/>
    </location>
</feature>
<dbReference type="PRINTS" id="PR00080">
    <property type="entry name" value="SDRFAMILY"/>
</dbReference>
<sequence length="564" mass="58646">MQQVIRQYRPDDRGGNGNQGNSGSLEGSSLTNGDDLAGTTTGADTTGNGLPNLNDDNLGSADLGVTNLGSSAGTTDHDDDYTTGTVEISNVSALDRRVDADDDLVIADANSGTGVGAGGDLSSPGIGTLNDAGLTASGSADVDDDEIPEVNAATLVGSTAGAMGGLSETDASSGTAVVGSMSGTGIDPNVNLNLGEPEQATSVGSQSTGKTALITGASSGIGRELANLFAKDGYNLILVARSEDSLQQIAQEYEQQFGLQATVISRDLADPNAPDEIYAETQRQGLQIDVLVNDAGIGEYGKFATESDLQKELSIIQLNVTSLVHLTKLYLKDMVTRNEGKILMLGSIASVMPHPMMAVYGATKAFIYSFSEALRNELKDTNITITVLMPPATDTDFFNKAGATHTVAQEQARSMSAAEVAKTGYNALMKGKDKVAVGLMAKIMTAASYILPDAVVTQNGRNLLKSREEAKQDAQKTTIALAIGAAVIGGLWLLSRSRGNGAINTYDKFKYRAKVNSAKRSVLDALPDTSIGDKLTNITPIDSVVDSMKGTYHDAKAAVDKALV</sequence>
<comment type="caution">
    <text evidence="4">The sequence shown here is derived from an EMBL/GenBank/DDBJ whole genome shotgun (WGS) entry which is preliminary data.</text>
</comment>
<protein>
    <submittedName>
        <fullName evidence="4">SDR family NAD(P)-dependent oxidoreductase</fullName>
        <ecNumber evidence="4">1.-.-.-</ecNumber>
    </submittedName>
</protein>
<reference evidence="5" key="1">
    <citation type="journal article" date="2019" name="Int. J. Syst. Evol. Microbiol.">
        <title>The Global Catalogue of Microorganisms (GCM) 10K type strain sequencing project: providing services to taxonomists for standard genome sequencing and annotation.</title>
        <authorList>
            <consortium name="The Broad Institute Genomics Platform"/>
            <consortium name="The Broad Institute Genome Sequencing Center for Infectious Disease"/>
            <person name="Wu L."/>
            <person name="Ma J."/>
        </authorList>
    </citation>
    <scope>NUCLEOTIDE SEQUENCE [LARGE SCALE GENOMIC DNA]</scope>
    <source>
        <strain evidence="5">KCTC 42805</strain>
    </source>
</reference>
<feature type="region of interest" description="Disordered" evidence="3">
    <location>
        <begin position="1"/>
        <end position="58"/>
    </location>
</feature>
<evidence type="ECO:0000256" key="3">
    <source>
        <dbReference type="SAM" id="MobiDB-lite"/>
    </source>
</evidence>
<dbReference type="Gene3D" id="3.40.50.720">
    <property type="entry name" value="NAD(P)-binding Rossmann-like Domain"/>
    <property type="match status" value="1"/>
</dbReference>
<dbReference type="PANTHER" id="PTHR44196">
    <property type="entry name" value="DEHYDROGENASE/REDUCTASE SDR FAMILY MEMBER 7B"/>
    <property type="match status" value="1"/>
</dbReference>
<gene>
    <name evidence="4" type="ORF">ACFSUS_15025</name>
</gene>
<keyword evidence="2 4" id="KW-0560">Oxidoreductase</keyword>
<dbReference type="InterPro" id="IPR036291">
    <property type="entry name" value="NAD(P)-bd_dom_sf"/>
</dbReference>
<dbReference type="EC" id="1.-.-.-" evidence="4"/>
<dbReference type="GO" id="GO:0016491">
    <property type="term" value="F:oxidoreductase activity"/>
    <property type="evidence" value="ECO:0007669"/>
    <property type="project" value="UniProtKB-KW"/>
</dbReference>
<dbReference type="PROSITE" id="PS00061">
    <property type="entry name" value="ADH_SHORT"/>
    <property type="match status" value="1"/>
</dbReference>
<organism evidence="4 5">
    <name type="scientific">Spirosoma soli</name>
    <dbReference type="NCBI Taxonomy" id="1770529"/>
    <lineage>
        <taxon>Bacteria</taxon>
        <taxon>Pseudomonadati</taxon>
        <taxon>Bacteroidota</taxon>
        <taxon>Cytophagia</taxon>
        <taxon>Cytophagales</taxon>
        <taxon>Cytophagaceae</taxon>
        <taxon>Spirosoma</taxon>
    </lineage>
</organism>
<accession>A0ABW5M5L8</accession>
<dbReference type="PRINTS" id="PR00081">
    <property type="entry name" value="GDHRDH"/>
</dbReference>
<dbReference type="PANTHER" id="PTHR44196:SF2">
    <property type="entry name" value="SHORT-CHAIN DEHYDROGENASE-RELATED"/>
    <property type="match status" value="1"/>
</dbReference>
<dbReference type="SUPFAM" id="SSF51735">
    <property type="entry name" value="NAD(P)-binding Rossmann-fold domains"/>
    <property type="match status" value="1"/>
</dbReference>